<evidence type="ECO:0000313" key="1">
    <source>
        <dbReference type="EMBL" id="CAK8685441.1"/>
    </source>
</evidence>
<dbReference type="Proteomes" id="UP001642483">
    <property type="component" value="Unassembled WGS sequence"/>
</dbReference>
<gene>
    <name evidence="1" type="ORF">CVLEPA_LOCUS16574</name>
</gene>
<sequence>MVHKTLINILRPVRTFCNVNCTFGTKWFTRQTFHCEVLLTITDKPFIDSNKHFETNPLELFAISEDSNKHFETHSNKHFETHSNKHFETR</sequence>
<protein>
    <submittedName>
        <fullName evidence="1">Uncharacterized protein</fullName>
    </submittedName>
</protein>
<name>A0ABP0G3R2_CLALP</name>
<evidence type="ECO:0000313" key="2">
    <source>
        <dbReference type="Proteomes" id="UP001642483"/>
    </source>
</evidence>
<reference evidence="1 2" key="1">
    <citation type="submission" date="2024-02" db="EMBL/GenBank/DDBJ databases">
        <authorList>
            <person name="Daric V."/>
            <person name="Darras S."/>
        </authorList>
    </citation>
    <scope>NUCLEOTIDE SEQUENCE [LARGE SCALE GENOMIC DNA]</scope>
</reference>
<dbReference type="EMBL" id="CAWYQH010000100">
    <property type="protein sequence ID" value="CAK8685441.1"/>
    <property type="molecule type" value="Genomic_DNA"/>
</dbReference>
<comment type="caution">
    <text evidence="1">The sequence shown here is derived from an EMBL/GenBank/DDBJ whole genome shotgun (WGS) entry which is preliminary data.</text>
</comment>
<organism evidence="1 2">
    <name type="scientific">Clavelina lepadiformis</name>
    <name type="common">Light-bulb sea squirt</name>
    <name type="synonym">Ascidia lepadiformis</name>
    <dbReference type="NCBI Taxonomy" id="159417"/>
    <lineage>
        <taxon>Eukaryota</taxon>
        <taxon>Metazoa</taxon>
        <taxon>Chordata</taxon>
        <taxon>Tunicata</taxon>
        <taxon>Ascidiacea</taxon>
        <taxon>Aplousobranchia</taxon>
        <taxon>Clavelinidae</taxon>
        <taxon>Clavelina</taxon>
    </lineage>
</organism>
<keyword evidence="2" id="KW-1185">Reference proteome</keyword>
<proteinExistence type="predicted"/>
<accession>A0ABP0G3R2</accession>